<protein>
    <submittedName>
        <fullName evidence="1">DNA phosphorothioation-dependent restriction protein DptG</fullName>
    </submittedName>
</protein>
<dbReference type="STRING" id="1238424.J07HQW1_00120"/>
<dbReference type="Proteomes" id="UP000030649">
    <property type="component" value="Unassembled WGS sequence"/>
</dbReference>
<evidence type="ECO:0000313" key="1">
    <source>
        <dbReference type="EMBL" id="ERG90107.1"/>
    </source>
</evidence>
<dbReference type="InterPro" id="IPR017645">
    <property type="entry name" value="Dnd_assoc_1"/>
</dbReference>
<gene>
    <name evidence="1" type="ORF">J07HQW1_00120</name>
</gene>
<organism evidence="1 2">
    <name type="scientific">Haloquadratum walsbyi J07HQW1</name>
    <dbReference type="NCBI Taxonomy" id="1238424"/>
    <lineage>
        <taxon>Archaea</taxon>
        <taxon>Methanobacteriati</taxon>
        <taxon>Methanobacteriota</taxon>
        <taxon>Stenosarchaea group</taxon>
        <taxon>Halobacteria</taxon>
        <taxon>Halobacteriales</taxon>
        <taxon>Haloferacaceae</taxon>
        <taxon>Haloquadratum</taxon>
    </lineage>
</organism>
<dbReference type="AlphaFoldDB" id="U1P983"/>
<sequence length="353" mass="40961">MVSNADDQRIATVVQYKLHQEFVTRLEGMDPSNIFEQIVIEAAECLEDDADAKGSFTDPIRPYVEDCANNFQKDLRIWLGDYYDSSANWLQSTRDLFSFHFMMYYIQLAINLRKEFQTVAGGPRYEYTPRIRDVYFGLWDEQASQNRRFTGEWRERDDEGIERFVYDSWGRLAVLRKINKTVEKFDIDDNRERYTLSEAVTDLSDRVQNACVDSLADFAGFCSEDKDLPTASKRLVQLVKGYYESRSRSNQTPITMGLNVIRQLGEGEDRQYYRTQRGVGPTLRLNRSALRFFARLFGGSSEEMHYPKFISYLSRRGINLDSQSESLALEELDEMGLIDRQSDSGGAVYVRTI</sequence>
<dbReference type="NCBIfam" id="TIGR03236">
    <property type="entry name" value="dnd_assoc_1"/>
    <property type="match status" value="1"/>
</dbReference>
<accession>U1P983</accession>
<dbReference type="HOGENOM" id="CLU_784378_0_0_2"/>
<reference evidence="1 2" key="1">
    <citation type="journal article" date="2013" name="PLoS ONE">
        <title>Assembly-driven community genomics of a hypersaline microbial ecosystem.</title>
        <authorList>
            <person name="Podell S."/>
            <person name="Ugalde J.A."/>
            <person name="Narasingarao P."/>
            <person name="Banfield J.F."/>
            <person name="Heidelberg K.B."/>
            <person name="Allen E.E."/>
        </authorList>
    </citation>
    <scope>NUCLEOTIDE SEQUENCE [LARGE SCALE GENOMIC DNA]</scope>
    <source>
        <strain evidence="2">J07HQW1</strain>
    </source>
</reference>
<name>U1P983_9EURY</name>
<evidence type="ECO:0000313" key="2">
    <source>
        <dbReference type="Proteomes" id="UP000030649"/>
    </source>
</evidence>
<dbReference type="EMBL" id="KE356560">
    <property type="protein sequence ID" value="ERG90107.1"/>
    <property type="molecule type" value="Genomic_DNA"/>
</dbReference>
<proteinExistence type="predicted"/>